<dbReference type="GO" id="GO:0043952">
    <property type="term" value="P:protein transport by the Sec complex"/>
    <property type="evidence" value="ECO:0007669"/>
    <property type="project" value="UniProtKB-UniRule"/>
</dbReference>
<name>A0A1G1YTY6_9BACT</name>
<keyword evidence="7 9" id="KW-0811">Translocation</keyword>
<evidence type="ECO:0000256" key="4">
    <source>
        <dbReference type="ARBA" id="ARBA00022692"/>
    </source>
</evidence>
<organism evidence="10 11">
    <name type="scientific">Candidatus Buchananbacteria bacterium RIFCSPLOWO2_02_FULL_46_11b</name>
    <dbReference type="NCBI Taxonomy" id="1797548"/>
    <lineage>
        <taxon>Bacteria</taxon>
        <taxon>Candidatus Buchananiibacteriota</taxon>
    </lineage>
</organism>
<dbReference type="Proteomes" id="UP000177408">
    <property type="component" value="Unassembled WGS sequence"/>
</dbReference>
<evidence type="ECO:0000256" key="6">
    <source>
        <dbReference type="ARBA" id="ARBA00022989"/>
    </source>
</evidence>
<comment type="caution">
    <text evidence="10">The sequence shown here is derived from an EMBL/GenBank/DDBJ whole genome shotgun (WGS) entry which is preliminary data.</text>
</comment>
<dbReference type="PANTHER" id="PTHR33910">
    <property type="entry name" value="PROTEIN TRANSLOCASE SUBUNIT SECE"/>
    <property type="match status" value="1"/>
</dbReference>
<dbReference type="EMBL" id="MHIR01000071">
    <property type="protein sequence ID" value="OGY55822.1"/>
    <property type="molecule type" value="Genomic_DNA"/>
</dbReference>
<dbReference type="AlphaFoldDB" id="A0A1G1YTY6"/>
<evidence type="ECO:0000313" key="10">
    <source>
        <dbReference type="EMBL" id="OGY55822.1"/>
    </source>
</evidence>
<evidence type="ECO:0000256" key="3">
    <source>
        <dbReference type="ARBA" id="ARBA00022475"/>
    </source>
</evidence>
<dbReference type="GO" id="GO:0009306">
    <property type="term" value="P:protein secretion"/>
    <property type="evidence" value="ECO:0007669"/>
    <property type="project" value="UniProtKB-UniRule"/>
</dbReference>
<dbReference type="Pfam" id="PF00584">
    <property type="entry name" value="SecE"/>
    <property type="match status" value="1"/>
</dbReference>
<keyword evidence="2 9" id="KW-0813">Transport</keyword>
<dbReference type="InterPro" id="IPR001901">
    <property type="entry name" value="Translocase_SecE/Sec61-g"/>
</dbReference>
<keyword evidence="6 9" id="KW-1133">Transmembrane helix</keyword>
<evidence type="ECO:0000256" key="5">
    <source>
        <dbReference type="ARBA" id="ARBA00022927"/>
    </source>
</evidence>
<evidence type="ECO:0000256" key="9">
    <source>
        <dbReference type="HAMAP-Rule" id="MF_00422"/>
    </source>
</evidence>
<dbReference type="HAMAP" id="MF_00422">
    <property type="entry name" value="SecE"/>
    <property type="match status" value="1"/>
</dbReference>
<dbReference type="InterPro" id="IPR005807">
    <property type="entry name" value="SecE_bac"/>
</dbReference>
<evidence type="ECO:0000313" key="11">
    <source>
        <dbReference type="Proteomes" id="UP000177408"/>
    </source>
</evidence>
<protein>
    <recommendedName>
        <fullName evidence="9">Protein translocase subunit SecE</fullName>
    </recommendedName>
</protein>
<dbReference type="Gene3D" id="1.20.5.1030">
    <property type="entry name" value="Preprotein translocase secy subunit"/>
    <property type="match status" value="1"/>
</dbReference>
<gene>
    <name evidence="9" type="primary">secE</name>
    <name evidence="10" type="ORF">A3H67_01415</name>
</gene>
<comment type="subunit">
    <text evidence="9">Component of the Sec protein translocase complex. Heterotrimer consisting of SecY, SecE and SecG subunits. The heterotrimers can form oligomers, although 1 heterotrimer is thought to be able to translocate proteins. Interacts with the ribosome. Interacts with SecDF, and other proteins may be involved. Interacts with SecA.</text>
</comment>
<dbReference type="InterPro" id="IPR038379">
    <property type="entry name" value="SecE_sf"/>
</dbReference>
<comment type="function">
    <text evidence="9">Essential subunit of the Sec protein translocation channel SecYEG. Clamps together the 2 halves of SecY. May contact the channel plug during translocation.</text>
</comment>
<dbReference type="GO" id="GO:0006605">
    <property type="term" value="P:protein targeting"/>
    <property type="evidence" value="ECO:0007669"/>
    <property type="project" value="UniProtKB-UniRule"/>
</dbReference>
<dbReference type="NCBIfam" id="TIGR00964">
    <property type="entry name" value="secE_bact"/>
    <property type="match status" value="1"/>
</dbReference>
<evidence type="ECO:0000256" key="8">
    <source>
        <dbReference type="ARBA" id="ARBA00023136"/>
    </source>
</evidence>
<comment type="similarity">
    <text evidence="9">Belongs to the SecE/SEC61-gamma family.</text>
</comment>
<evidence type="ECO:0000256" key="7">
    <source>
        <dbReference type="ARBA" id="ARBA00023010"/>
    </source>
</evidence>
<sequence length="64" mass="7243">MNIFDRVTNYLKLSYIELKKVVWPSQKEVTQHTLLVIGISIGVAIFLGIVDYILQIALGVIIIK</sequence>
<accession>A0A1G1YTY6</accession>
<keyword evidence="8 9" id="KW-0472">Membrane</keyword>
<dbReference type="GO" id="GO:0008320">
    <property type="term" value="F:protein transmembrane transporter activity"/>
    <property type="evidence" value="ECO:0007669"/>
    <property type="project" value="UniProtKB-UniRule"/>
</dbReference>
<keyword evidence="3 9" id="KW-1003">Cell membrane</keyword>
<reference evidence="10 11" key="1">
    <citation type="journal article" date="2016" name="Nat. Commun.">
        <title>Thousands of microbial genomes shed light on interconnected biogeochemical processes in an aquifer system.</title>
        <authorList>
            <person name="Anantharaman K."/>
            <person name="Brown C.T."/>
            <person name="Hug L.A."/>
            <person name="Sharon I."/>
            <person name="Castelle C.J."/>
            <person name="Probst A.J."/>
            <person name="Thomas B.C."/>
            <person name="Singh A."/>
            <person name="Wilkins M.J."/>
            <person name="Karaoz U."/>
            <person name="Brodie E.L."/>
            <person name="Williams K.H."/>
            <person name="Hubbard S.S."/>
            <person name="Banfield J.F."/>
        </authorList>
    </citation>
    <scope>NUCLEOTIDE SEQUENCE [LARGE SCALE GENOMIC DNA]</scope>
</reference>
<dbReference type="GO" id="GO:0065002">
    <property type="term" value="P:intracellular protein transmembrane transport"/>
    <property type="evidence" value="ECO:0007669"/>
    <property type="project" value="UniProtKB-UniRule"/>
</dbReference>
<feature type="transmembrane region" description="Helical" evidence="9">
    <location>
        <begin position="34"/>
        <end position="63"/>
    </location>
</feature>
<keyword evidence="5 9" id="KW-0653">Protein transport</keyword>
<dbReference type="PANTHER" id="PTHR33910:SF1">
    <property type="entry name" value="PROTEIN TRANSLOCASE SUBUNIT SECE"/>
    <property type="match status" value="1"/>
</dbReference>
<evidence type="ECO:0000256" key="1">
    <source>
        <dbReference type="ARBA" id="ARBA00004370"/>
    </source>
</evidence>
<comment type="subcellular location">
    <subcellularLocation>
        <location evidence="9">Cell membrane</location>
        <topology evidence="9">Single-pass membrane protein</topology>
    </subcellularLocation>
    <subcellularLocation>
        <location evidence="1">Membrane</location>
    </subcellularLocation>
</comment>
<keyword evidence="4 9" id="KW-0812">Transmembrane</keyword>
<dbReference type="GO" id="GO:0005886">
    <property type="term" value="C:plasma membrane"/>
    <property type="evidence" value="ECO:0007669"/>
    <property type="project" value="UniProtKB-SubCell"/>
</dbReference>
<evidence type="ECO:0000256" key="2">
    <source>
        <dbReference type="ARBA" id="ARBA00022448"/>
    </source>
</evidence>
<proteinExistence type="inferred from homology"/>